<keyword evidence="1 3" id="KW-0315">Glutamine amidotransferase</keyword>
<dbReference type="GO" id="GO:0004049">
    <property type="term" value="F:anthranilate synthase activity"/>
    <property type="evidence" value="ECO:0007669"/>
    <property type="project" value="TreeGrafter"/>
</dbReference>
<dbReference type="KEGG" id="zmm:Zmob_0713"/>
<dbReference type="GO" id="GO:0016740">
    <property type="term" value="F:transferase activity"/>
    <property type="evidence" value="ECO:0007669"/>
    <property type="project" value="UniProtKB-KW"/>
</dbReference>
<reference evidence="3 4" key="1">
    <citation type="journal article" date="2011" name="J. Bacteriol.">
        <title>Genome sequence of the ethanol-producing Zymomonas mobilis subsp. mobilis lectotype strain ATCC 10988.</title>
        <authorList>
            <person name="Pappas K.M."/>
            <person name="Kouvelis V.N."/>
            <person name="Saunders E."/>
            <person name="Brettin T.S."/>
            <person name="Bruce D."/>
            <person name="Detter C."/>
            <person name="Balakireva M."/>
            <person name="Han C.S."/>
            <person name="Savvakis G."/>
            <person name="Kyrpides N.C."/>
            <person name="Typas M.A."/>
        </authorList>
    </citation>
    <scope>NUCLEOTIDE SEQUENCE [LARGE SCALE GENOMIC DNA]</scope>
    <source>
        <strain evidence="4">ATCC 10988 / DSM 424 / CCUG 17860 / LMG 404 / NCIMB 8938 / NRRL B-806 / ZM1</strain>
    </source>
</reference>
<name>A0A0H3G5Y6_ZYMMA</name>
<dbReference type="FunFam" id="3.40.50.880:FF:000003">
    <property type="entry name" value="Anthranilate synthase component II"/>
    <property type="match status" value="1"/>
</dbReference>
<dbReference type="PRINTS" id="PR00096">
    <property type="entry name" value="GATASE"/>
</dbReference>
<dbReference type="CDD" id="cd01743">
    <property type="entry name" value="GATase1_Anthranilate_Synthase"/>
    <property type="match status" value="1"/>
</dbReference>
<organism evidence="3 4">
    <name type="scientific">Zymomonas mobilis subsp. mobilis (strain ATCC 10988 / DSM 424 / LMG 404 / NCIMB 8938 / NRRL B-806 / ZM1)</name>
    <dbReference type="NCBI Taxonomy" id="555217"/>
    <lineage>
        <taxon>Bacteria</taxon>
        <taxon>Pseudomonadati</taxon>
        <taxon>Pseudomonadota</taxon>
        <taxon>Alphaproteobacteria</taxon>
        <taxon>Sphingomonadales</taxon>
        <taxon>Zymomonadaceae</taxon>
        <taxon>Zymomonas</taxon>
    </lineage>
</organism>
<dbReference type="PRINTS" id="PR00097">
    <property type="entry name" value="ANTSNTHASEII"/>
</dbReference>
<dbReference type="InterPro" id="IPR017926">
    <property type="entry name" value="GATASE"/>
</dbReference>
<evidence type="ECO:0000313" key="4">
    <source>
        <dbReference type="Proteomes" id="UP000001494"/>
    </source>
</evidence>
<evidence type="ECO:0000256" key="1">
    <source>
        <dbReference type="ARBA" id="ARBA00022962"/>
    </source>
</evidence>
<dbReference type="EMBL" id="CP002850">
    <property type="protein sequence ID" value="AEH62555.1"/>
    <property type="molecule type" value="Genomic_DNA"/>
</dbReference>
<dbReference type="InterPro" id="IPR050472">
    <property type="entry name" value="Anth_synth/Amidotransfase"/>
</dbReference>
<dbReference type="PRINTS" id="PR00099">
    <property type="entry name" value="CPSGATASE"/>
</dbReference>
<dbReference type="InterPro" id="IPR006221">
    <property type="entry name" value="TrpG/PapA_dom"/>
</dbReference>
<dbReference type="InterPro" id="IPR029062">
    <property type="entry name" value="Class_I_gatase-like"/>
</dbReference>
<dbReference type="eggNOG" id="COG0512">
    <property type="taxonomic scope" value="Bacteria"/>
</dbReference>
<dbReference type="Proteomes" id="UP000001494">
    <property type="component" value="Chromosome"/>
</dbReference>
<dbReference type="AlphaFoldDB" id="A0A0H3G5Y6"/>
<dbReference type="PANTHER" id="PTHR43418">
    <property type="entry name" value="MULTIFUNCTIONAL TRYPTOPHAN BIOSYNTHESIS PROTEIN-RELATED"/>
    <property type="match status" value="1"/>
</dbReference>
<evidence type="ECO:0000313" key="3">
    <source>
        <dbReference type="EMBL" id="AEH62555.1"/>
    </source>
</evidence>
<feature type="domain" description="Glutamine amidotransferase" evidence="2">
    <location>
        <begin position="3"/>
        <end position="186"/>
    </location>
</feature>
<dbReference type="SUPFAM" id="SSF52317">
    <property type="entry name" value="Class I glutamine amidotransferase-like"/>
    <property type="match status" value="1"/>
</dbReference>
<dbReference type="OrthoDB" id="9803598at2"/>
<gene>
    <name evidence="3" type="ordered locus">Zmob_0713</name>
</gene>
<dbReference type="PANTHER" id="PTHR43418:SF4">
    <property type="entry name" value="MULTIFUNCTIONAL TRYPTOPHAN BIOSYNTHESIS PROTEIN"/>
    <property type="match status" value="1"/>
</dbReference>
<dbReference type="Gene3D" id="3.40.50.880">
    <property type="match status" value="1"/>
</dbReference>
<proteinExistence type="predicted"/>
<dbReference type="GO" id="GO:0005829">
    <property type="term" value="C:cytosol"/>
    <property type="evidence" value="ECO:0007669"/>
    <property type="project" value="TreeGrafter"/>
</dbReference>
<dbReference type="GO" id="GO:0000162">
    <property type="term" value="P:L-tryptophan biosynthetic process"/>
    <property type="evidence" value="ECO:0007669"/>
    <property type="project" value="TreeGrafter"/>
</dbReference>
<dbReference type="HOGENOM" id="CLU_014340_1_2_5"/>
<protein>
    <submittedName>
        <fullName evidence="3">Glutamine amidotransferase of anthranilate synthase</fullName>
    </submittedName>
</protein>
<accession>A0A0H3G5Y6</accession>
<dbReference type="Pfam" id="PF00117">
    <property type="entry name" value="GATase"/>
    <property type="match status" value="1"/>
</dbReference>
<dbReference type="NCBIfam" id="TIGR00566">
    <property type="entry name" value="trpG_papA"/>
    <property type="match status" value="1"/>
</dbReference>
<sequence>MLLMIDNYDSFVVNLARYCERLGRKVSLFRHDKITLEEIEVMSPKAIILSPGPCSPEEAGISLDVLRQFSGKIPILGVCLGHQAIGVAFGGVIARASYPLHGRAVEISHVGKRLFKDIPNPFKAARYNSLIIQKTEEMEQHLTVDALSPEGEIMALSHKSHPTYGIQFHPESVLTEYGDALLSRFFDLEEAFYADMAERCISQ</sequence>
<dbReference type="PROSITE" id="PS51273">
    <property type="entry name" value="GATASE_TYPE_1"/>
    <property type="match status" value="1"/>
</dbReference>
<evidence type="ECO:0000259" key="2">
    <source>
        <dbReference type="Pfam" id="PF00117"/>
    </source>
</evidence>
<keyword evidence="3" id="KW-0808">Transferase</keyword>